<keyword evidence="1" id="KW-1015">Disulfide bond</keyword>
<dbReference type="Proteomes" id="UP000288716">
    <property type="component" value="Unassembled WGS sequence"/>
</dbReference>
<evidence type="ECO:0000256" key="1">
    <source>
        <dbReference type="ARBA" id="ARBA00023157"/>
    </source>
</evidence>
<dbReference type="Gene3D" id="2.40.128.620">
    <property type="match status" value="1"/>
</dbReference>
<dbReference type="VEuPathDB" id="VectorBase:LDEU005423"/>
<dbReference type="InterPro" id="IPR002172">
    <property type="entry name" value="LDrepeatLR_classA_rpt"/>
</dbReference>
<comment type="caution">
    <text evidence="2">Lacks conserved residue(s) required for the propagation of feature annotation.</text>
</comment>
<evidence type="ECO:0000256" key="2">
    <source>
        <dbReference type="PROSITE-ProRule" id="PRU00124"/>
    </source>
</evidence>
<dbReference type="AlphaFoldDB" id="A0A443SGG4"/>
<dbReference type="STRING" id="299467.A0A443SGG4"/>
<dbReference type="OrthoDB" id="6482518at2759"/>
<dbReference type="CDD" id="cd00112">
    <property type="entry name" value="LDLa"/>
    <property type="match status" value="1"/>
</dbReference>
<accession>A0A443SGG4</accession>
<reference evidence="3 4" key="1">
    <citation type="journal article" date="2018" name="Gigascience">
        <title>Genomes of trombidid mites reveal novel predicted allergens and laterally-transferred genes associated with secondary metabolism.</title>
        <authorList>
            <person name="Dong X."/>
            <person name="Chaisiri K."/>
            <person name="Xia D."/>
            <person name="Armstrong S.D."/>
            <person name="Fang Y."/>
            <person name="Donnelly M.J."/>
            <person name="Kadowaki T."/>
            <person name="McGarry J.W."/>
            <person name="Darby A.C."/>
            <person name="Makepeace B.L."/>
        </authorList>
    </citation>
    <scope>NUCLEOTIDE SEQUENCE [LARGE SCALE GENOMIC DNA]</scope>
    <source>
        <strain evidence="3">UoL-UT</strain>
    </source>
</reference>
<proteinExistence type="predicted"/>
<organism evidence="3 4">
    <name type="scientific">Leptotrombidium deliense</name>
    <dbReference type="NCBI Taxonomy" id="299467"/>
    <lineage>
        <taxon>Eukaryota</taxon>
        <taxon>Metazoa</taxon>
        <taxon>Ecdysozoa</taxon>
        <taxon>Arthropoda</taxon>
        <taxon>Chelicerata</taxon>
        <taxon>Arachnida</taxon>
        <taxon>Acari</taxon>
        <taxon>Acariformes</taxon>
        <taxon>Trombidiformes</taxon>
        <taxon>Prostigmata</taxon>
        <taxon>Anystina</taxon>
        <taxon>Parasitengona</taxon>
        <taxon>Trombiculoidea</taxon>
        <taxon>Trombiculidae</taxon>
        <taxon>Leptotrombidium</taxon>
    </lineage>
</organism>
<dbReference type="PROSITE" id="PS50068">
    <property type="entry name" value="LDLRA_2"/>
    <property type="match status" value="1"/>
</dbReference>
<dbReference type="PROSITE" id="PS01209">
    <property type="entry name" value="LDLRA_1"/>
    <property type="match status" value="1"/>
</dbReference>
<comment type="caution">
    <text evidence="3">The sequence shown here is derived from an EMBL/GenBank/DDBJ whole genome shotgun (WGS) entry which is preliminary data.</text>
</comment>
<gene>
    <name evidence="3" type="ORF">B4U80_03165</name>
</gene>
<evidence type="ECO:0000313" key="4">
    <source>
        <dbReference type="Proteomes" id="UP000288716"/>
    </source>
</evidence>
<evidence type="ECO:0000313" key="3">
    <source>
        <dbReference type="EMBL" id="RWS26617.1"/>
    </source>
</evidence>
<name>A0A443SGG4_9ACAR</name>
<dbReference type="SUPFAM" id="SSF57424">
    <property type="entry name" value="LDL receptor-like module"/>
    <property type="match status" value="1"/>
</dbReference>
<dbReference type="SMART" id="SM00192">
    <property type="entry name" value="LDLa"/>
    <property type="match status" value="1"/>
</dbReference>
<dbReference type="InterPro" id="IPR023415">
    <property type="entry name" value="LDLR_class-A_CS"/>
</dbReference>
<dbReference type="EMBL" id="NCKV01002609">
    <property type="protein sequence ID" value="RWS26617.1"/>
    <property type="molecule type" value="Genomic_DNA"/>
</dbReference>
<dbReference type="InterPro" id="IPR036055">
    <property type="entry name" value="LDL_receptor-like_sf"/>
</dbReference>
<keyword evidence="4" id="KW-1185">Reference proteome</keyword>
<protein>
    <submittedName>
        <fullName evidence="3">Uncharacterized protein</fullName>
    </submittedName>
</protein>
<dbReference type="Pfam" id="PF00057">
    <property type="entry name" value="Ldl_recept_a"/>
    <property type="match status" value="1"/>
</dbReference>
<sequence>MIVMMEKMKITVDITHYRCSDTGLCMDNYNVCDGRVDCRNGEDEDPRFCGYNNIGRRRYPVLDLIRRLITGRIYKK</sequence>